<dbReference type="SUPFAM" id="SSF52058">
    <property type="entry name" value="L domain-like"/>
    <property type="match status" value="2"/>
</dbReference>
<dbReference type="InterPro" id="IPR042197">
    <property type="entry name" value="Apaf_helical"/>
</dbReference>
<keyword evidence="4" id="KW-0611">Plant defense</keyword>
<dbReference type="PROSITE" id="PS51450">
    <property type="entry name" value="LRR"/>
    <property type="match status" value="1"/>
</dbReference>
<dbReference type="Pfam" id="PF18052">
    <property type="entry name" value="Rx_N"/>
    <property type="match status" value="1"/>
</dbReference>
<dbReference type="SMART" id="SM00369">
    <property type="entry name" value="LRR_TYP"/>
    <property type="match status" value="3"/>
</dbReference>
<dbReference type="InterPro" id="IPR027417">
    <property type="entry name" value="P-loop_NTPase"/>
</dbReference>
<proteinExistence type="predicted"/>
<dbReference type="InterPro" id="IPR001611">
    <property type="entry name" value="Leu-rich_rpt"/>
</dbReference>
<dbReference type="Gene3D" id="1.20.5.4130">
    <property type="match status" value="1"/>
</dbReference>
<evidence type="ECO:0000313" key="11">
    <source>
        <dbReference type="EMBL" id="KYP67146.1"/>
    </source>
</evidence>
<dbReference type="Gramene" id="C.cajan_13065.t">
    <property type="protein sequence ID" value="C.cajan_13065.t"/>
    <property type="gene ID" value="C.cajan_13065"/>
</dbReference>
<dbReference type="PANTHER" id="PTHR36766:SF40">
    <property type="entry name" value="DISEASE RESISTANCE PROTEIN RGA3"/>
    <property type="match status" value="1"/>
</dbReference>
<dbReference type="GO" id="GO:0006952">
    <property type="term" value="P:defense response"/>
    <property type="evidence" value="ECO:0007669"/>
    <property type="project" value="UniProtKB-KW"/>
</dbReference>
<feature type="coiled-coil region" evidence="6">
    <location>
        <begin position="41"/>
        <end position="88"/>
    </location>
</feature>
<keyword evidence="2" id="KW-0677">Repeat</keyword>
<evidence type="ECO:0000259" key="10">
    <source>
        <dbReference type="Pfam" id="PF25019"/>
    </source>
</evidence>
<evidence type="ECO:0000259" key="8">
    <source>
        <dbReference type="Pfam" id="PF18052"/>
    </source>
</evidence>
<protein>
    <submittedName>
        <fullName evidence="11">Disease resistance RPP13-like protein 1</fullName>
    </submittedName>
</protein>
<dbReference type="FunFam" id="3.40.50.300:FF:001091">
    <property type="entry name" value="Probable disease resistance protein At1g61300"/>
    <property type="match status" value="1"/>
</dbReference>
<dbReference type="SUPFAM" id="SSF52540">
    <property type="entry name" value="P-loop containing nucleoside triphosphate hydrolases"/>
    <property type="match status" value="1"/>
</dbReference>
<dbReference type="Pfam" id="PF23559">
    <property type="entry name" value="WHD_DRP"/>
    <property type="match status" value="1"/>
</dbReference>
<evidence type="ECO:0000256" key="6">
    <source>
        <dbReference type="SAM" id="Coils"/>
    </source>
</evidence>
<dbReference type="FunFam" id="1.10.10.10:FF:000322">
    <property type="entry name" value="Probable disease resistance protein At1g63360"/>
    <property type="match status" value="1"/>
</dbReference>
<dbReference type="PRINTS" id="PR00364">
    <property type="entry name" value="DISEASERSIST"/>
</dbReference>
<dbReference type="InterPro" id="IPR041118">
    <property type="entry name" value="Rx_N"/>
</dbReference>
<keyword evidence="3" id="KW-0547">Nucleotide-binding</keyword>
<dbReference type="PANTHER" id="PTHR36766">
    <property type="entry name" value="PLANT BROAD-SPECTRUM MILDEW RESISTANCE PROTEIN RPW8"/>
    <property type="match status" value="1"/>
</dbReference>
<dbReference type="InterPro" id="IPR058922">
    <property type="entry name" value="WHD_DRP"/>
</dbReference>
<dbReference type="Gene3D" id="3.40.50.300">
    <property type="entry name" value="P-loop containing nucleotide triphosphate hydrolases"/>
    <property type="match status" value="1"/>
</dbReference>
<gene>
    <name evidence="11" type="ORF">KK1_013469</name>
</gene>
<organism evidence="11 12">
    <name type="scientific">Cajanus cajan</name>
    <name type="common">Pigeon pea</name>
    <name type="synonym">Cajanus indicus</name>
    <dbReference type="NCBI Taxonomy" id="3821"/>
    <lineage>
        <taxon>Eukaryota</taxon>
        <taxon>Viridiplantae</taxon>
        <taxon>Streptophyta</taxon>
        <taxon>Embryophyta</taxon>
        <taxon>Tracheophyta</taxon>
        <taxon>Spermatophyta</taxon>
        <taxon>Magnoliopsida</taxon>
        <taxon>eudicotyledons</taxon>
        <taxon>Gunneridae</taxon>
        <taxon>Pentapetalae</taxon>
        <taxon>rosids</taxon>
        <taxon>fabids</taxon>
        <taxon>Fabales</taxon>
        <taxon>Fabaceae</taxon>
        <taxon>Papilionoideae</taxon>
        <taxon>50 kb inversion clade</taxon>
        <taxon>NPAAA clade</taxon>
        <taxon>indigoferoid/millettioid clade</taxon>
        <taxon>Phaseoleae</taxon>
        <taxon>Cajanus</taxon>
    </lineage>
</organism>
<feature type="domain" description="Disease resistance protein winged helix" evidence="9">
    <location>
        <begin position="429"/>
        <end position="498"/>
    </location>
</feature>
<reference evidence="11 12" key="1">
    <citation type="journal article" date="2012" name="Nat. Biotechnol.">
        <title>Draft genome sequence of pigeonpea (Cajanus cajan), an orphan legume crop of resource-poor farmers.</title>
        <authorList>
            <person name="Varshney R.K."/>
            <person name="Chen W."/>
            <person name="Li Y."/>
            <person name="Bharti A.K."/>
            <person name="Saxena R.K."/>
            <person name="Schlueter J.A."/>
            <person name="Donoghue M.T."/>
            <person name="Azam S."/>
            <person name="Fan G."/>
            <person name="Whaley A.M."/>
            <person name="Farmer A.D."/>
            <person name="Sheridan J."/>
            <person name="Iwata A."/>
            <person name="Tuteja R."/>
            <person name="Penmetsa R.V."/>
            <person name="Wu W."/>
            <person name="Upadhyaya H.D."/>
            <person name="Yang S.P."/>
            <person name="Shah T."/>
            <person name="Saxena K.B."/>
            <person name="Michael T."/>
            <person name="McCombie W.R."/>
            <person name="Yang B."/>
            <person name="Zhang G."/>
            <person name="Yang H."/>
            <person name="Wang J."/>
            <person name="Spillane C."/>
            <person name="Cook D.R."/>
            <person name="May G.D."/>
            <person name="Xu X."/>
            <person name="Jackson S.A."/>
        </authorList>
    </citation>
    <scope>NUCLEOTIDE SEQUENCE [LARGE SCALE GENOMIC DNA]</scope>
    <source>
        <strain evidence="12">cv. Asha</strain>
    </source>
</reference>
<keyword evidence="12" id="KW-1185">Reference proteome</keyword>
<name>A0A151TJH8_CAJCA</name>
<feature type="domain" description="NB-ARC" evidence="7">
    <location>
        <begin position="192"/>
        <end position="346"/>
    </location>
</feature>
<dbReference type="Proteomes" id="UP000075243">
    <property type="component" value="Chromosome 6"/>
</dbReference>
<evidence type="ECO:0000256" key="3">
    <source>
        <dbReference type="ARBA" id="ARBA00022741"/>
    </source>
</evidence>
<keyword evidence="6" id="KW-0175">Coiled coil</keyword>
<dbReference type="Pfam" id="PF00931">
    <property type="entry name" value="NB-ARC"/>
    <property type="match status" value="1"/>
</dbReference>
<keyword evidence="5" id="KW-0067">ATP-binding</keyword>
<dbReference type="InterPro" id="IPR002182">
    <property type="entry name" value="NB-ARC"/>
</dbReference>
<evidence type="ECO:0000259" key="7">
    <source>
        <dbReference type="Pfam" id="PF00931"/>
    </source>
</evidence>
<accession>A0A151TJH8</accession>
<dbReference type="InterPro" id="IPR003591">
    <property type="entry name" value="Leu-rich_rpt_typical-subtyp"/>
</dbReference>
<keyword evidence="1" id="KW-0433">Leucine-rich repeat</keyword>
<evidence type="ECO:0000259" key="9">
    <source>
        <dbReference type="Pfam" id="PF23559"/>
    </source>
</evidence>
<evidence type="ECO:0000256" key="2">
    <source>
        <dbReference type="ARBA" id="ARBA00022737"/>
    </source>
</evidence>
<sequence>MALAMVGEALISASVEVVLKRIASREFRDFFSSKKLNVAVLDELKTKLLALNAVLNDAEEKQISNLTVKEWLDELKDVVLDAEDLLDEIITYALRCKVEGESKRFTNRVRSLLSSCFKRIYSSMNFKLETISQRLEHFVRQKDILGLQSVTRRVTCKTVTDSLVESVVVAREDDKETLLNMLLCDNNDGDAKSNVTKVITILGMGGLGKTTLAQSIYNDSEVQKHFDLTAWVWVSDDFDVLKITKKIVESFSLKDCHITNLDVLRVELKNCLRDKKFLLVLDDLWNEKYNDWHHLIAPFSSGKRGSKIIVTTRQQKVAHVTHTLPIYELKPLTDENCWRILARHAFGDEGYDKYPSLEEIGRKIARKCNGLPLAAKTLGGLLRSNDDAGKWNRILNSNLWAHDDVLPALQISYFHLPAHLKRCFAYCSIFPKQYLLDRKELILLWMAEGFLQQIDGEQAMESAGDDCFNELLSRSLIQKDQDIAEGKFRMHDLIYDLARLVSGRISCCFEGRKKGQIPKTVRHLSFLRERFDVVKKFEGLYELRCLRTFLPQLGYPFKECYLTKTVSHDWLLKQRYLRTLSLSKYKNITKLPHSIGNLLHLRYLDLSYTSIENLPEATFMLYNLQTLILSNCEFLIELPPHIGNLINLRHLDASDTKLPEMPAQVCRLQDLRTLTVFIVGRQLRVRDLRKFPYLQGKLSILNLQNVVNPVDALQADLKSKYEIEELMLEWGSDPHDPQIGKDVLNNLQPSTNLKKLNIKCYGGTSFPNWIGDSSFSNITVIGISDCNHCLSLPPFGQLPSLKELVIKRMKMVKTVGYEFYCSDAGSPSFQPFPSLESLNLPSLPRMILSANCLQELTITNIPSLIFFPADGLPTSLRSLDIWNCRKLEFLSHDTWHKFTSLEQLRIWNSCYSLTSFSLGCFPALQELNIRFIPNLEVITTQAGGEAPILVDFIVTDCKKLRSLPDEIDLPALEHLDLSGLPELASLSPGCFPSHLRSLFVDVGILSSISEEQLGLLFQRFTSLSHLLVKGLGDEDLINTLLKEQLLPTTLEILFLHNVDGLKLLEGKGFQNLTSLQQLHMYNCRSFECLPEDQLPSSLAILCIRECPLLEARYRSQNGRYWSKIAHIPAIQINEKVII</sequence>
<dbReference type="Gene3D" id="1.10.10.10">
    <property type="entry name" value="Winged helix-like DNA-binding domain superfamily/Winged helix DNA-binding domain"/>
    <property type="match status" value="1"/>
</dbReference>
<dbReference type="GO" id="GO:0051707">
    <property type="term" value="P:response to other organism"/>
    <property type="evidence" value="ECO:0007669"/>
    <property type="project" value="UniProtKB-ARBA"/>
</dbReference>
<feature type="domain" description="R13L1/DRL21-like LRR repeat region" evidence="10">
    <location>
        <begin position="686"/>
        <end position="809"/>
    </location>
</feature>
<evidence type="ECO:0000256" key="4">
    <source>
        <dbReference type="ARBA" id="ARBA00022821"/>
    </source>
</evidence>
<dbReference type="InterPro" id="IPR036388">
    <property type="entry name" value="WH-like_DNA-bd_sf"/>
</dbReference>
<dbReference type="EMBL" id="CM003608">
    <property type="protein sequence ID" value="KYP67146.1"/>
    <property type="molecule type" value="Genomic_DNA"/>
</dbReference>
<evidence type="ECO:0000313" key="12">
    <source>
        <dbReference type="Proteomes" id="UP000075243"/>
    </source>
</evidence>
<dbReference type="InterPro" id="IPR032675">
    <property type="entry name" value="LRR_dom_sf"/>
</dbReference>
<feature type="domain" description="Disease resistance N-terminal" evidence="8">
    <location>
        <begin position="39"/>
        <end position="104"/>
    </location>
</feature>
<dbReference type="Gene3D" id="3.80.10.10">
    <property type="entry name" value="Ribonuclease Inhibitor"/>
    <property type="match status" value="2"/>
</dbReference>
<dbReference type="Pfam" id="PF25019">
    <property type="entry name" value="LRR_R13L1-DRL21"/>
    <property type="match status" value="1"/>
</dbReference>
<dbReference type="GO" id="GO:0043531">
    <property type="term" value="F:ADP binding"/>
    <property type="evidence" value="ECO:0007669"/>
    <property type="project" value="InterPro"/>
</dbReference>
<dbReference type="Gene3D" id="1.10.8.430">
    <property type="entry name" value="Helical domain of apoptotic protease-activating factors"/>
    <property type="match status" value="1"/>
</dbReference>
<evidence type="ECO:0000256" key="1">
    <source>
        <dbReference type="ARBA" id="ARBA00022614"/>
    </source>
</evidence>
<evidence type="ECO:0000256" key="5">
    <source>
        <dbReference type="ARBA" id="ARBA00022840"/>
    </source>
</evidence>
<dbReference type="OMA" id="SIWDCEN"/>
<dbReference type="AlphaFoldDB" id="A0A151TJH8"/>
<dbReference type="GO" id="GO:0005524">
    <property type="term" value="F:ATP binding"/>
    <property type="evidence" value="ECO:0007669"/>
    <property type="project" value="UniProtKB-KW"/>
</dbReference>
<dbReference type="InterPro" id="IPR056789">
    <property type="entry name" value="LRR_R13L1-DRL21"/>
</dbReference>